<dbReference type="EMBL" id="DS232836">
    <property type="protein sequence ID" value="EDS26020.1"/>
    <property type="molecule type" value="Genomic_DNA"/>
</dbReference>
<reference evidence="1" key="1">
    <citation type="submission" date="2007-03" db="EMBL/GenBank/DDBJ databases">
        <title>Annotation of Culex pipiens quinquefasciatus.</title>
        <authorList>
            <consortium name="The Broad Institute Genome Sequencing Platform"/>
            <person name="Atkinson P.W."/>
            <person name="Hemingway J."/>
            <person name="Christensen B.M."/>
            <person name="Higgs S."/>
            <person name="Kodira C."/>
            <person name="Hannick L."/>
            <person name="Megy K."/>
            <person name="O'Leary S."/>
            <person name="Pearson M."/>
            <person name="Haas B.J."/>
            <person name="Mauceli E."/>
            <person name="Wortman J.R."/>
            <person name="Lee N.H."/>
            <person name="Guigo R."/>
            <person name="Stanke M."/>
            <person name="Alvarado L."/>
            <person name="Amedeo P."/>
            <person name="Antoine C.H."/>
            <person name="Arensburger P."/>
            <person name="Bidwell S.L."/>
            <person name="Crawford M."/>
            <person name="Camaro F."/>
            <person name="Devon K."/>
            <person name="Engels R."/>
            <person name="Hammond M."/>
            <person name="Howarth C."/>
            <person name="Koehrsen M."/>
            <person name="Lawson D."/>
            <person name="Montgomery P."/>
            <person name="Nene V."/>
            <person name="Nusbaum C."/>
            <person name="Puiu D."/>
            <person name="Romero-Severson J."/>
            <person name="Severson D.W."/>
            <person name="Shumway M."/>
            <person name="Sisk P."/>
            <person name="Stolte C."/>
            <person name="Zeng Q."/>
            <person name="Eisenstadt E."/>
            <person name="Fraser-Liggett C."/>
            <person name="Strausberg R."/>
            <person name="Galagan J."/>
            <person name="Birren B."/>
            <person name="Collins F.H."/>
        </authorList>
    </citation>
    <scope>NUCLEOTIDE SEQUENCE [LARGE SCALE GENOMIC DNA]</scope>
    <source>
        <strain evidence="1">JHB</strain>
    </source>
</reference>
<proteinExistence type="predicted"/>
<dbReference type="AlphaFoldDB" id="B0XEJ3"/>
<dbReference type="KEGG" id="cqu:CpipJ_CPIJ017940"/>
<feature type="non-terminal residue" evidence="1">
    <location>
        <position position="45"/>
    </location>
</feature>
<dbReference type="VEuPathDB" id="VectorBase:CPIJ017940"/>
<accession>B0XEJ3</accession>
<name>B0XEJ3_CULQU</name>
<gene>
    <name evidence="1" type="ORF">CpipJ_CPIJ017940</name>
</gene>
<evidence type="ECO:0000313" key="1">
    <source>
        <dbReference type="EMBL" id="EDS26020.1"/>
    </source>
</evidence>
<sequence>MRPDRGPCTVYVEDFAECRTVPYDRLQPLPLDQTRSFAIPYKFRR</sequence>
<dbReference type="InParanoid" id="B0XEJ3"/>
<organism>
    <name type="scientific">Culex quinquefasciatus</name>
    <name type="common">Southern house mosquito</name>
    <name type="synonym">Culex pungens</name>
    <dbReference type="NCBI Taxonomy" id="7176"/>
    <lineage>
        <taxon>Eukaryota</taxon>
        <taxon>Metazoa</taxon>
        <taxon>Ecdysozoa</taxon>
        <taxon>Arthropoda</taxon>
        <taxon>Hexapoda</taxon>
        <taxon>Insecta</taxon>
        <taxon>Pterygota</taxon>
        <taxon>Neoptera</taxon>
        <taxon>Endopterygota</taxon>
        <taxon>Diptera</taxon>
        <taxon>Nematocera</taxon>
        <taxon>Culicoidea</taxon>
        <taxon>Culicidae</taxon>
        <taxon>Culicinae</taxon>
        <taxon>Culicini</taxon>
        <taxon>Culex</taxon>
        <taxon>Culex</taxon>
    </lineage>
</organism>
<protein>
    <submittedName>
        <fullName evidence="1">Ovarian tumor protein</fullName>
    </submittedName>
</protein>
<dbReference type="HOGENOM" id="CLU_3227363_0_0_1"/>